<comment type="subcellular location">
    <subcellularLocation>
        <location evidence="1">Membrane</location>
        <topology evidence="1">Multi-pass membrane protein</topology>
    </subcellularLocation>
</comment>
<sequence length="262" mass="28633">MLLLNMTLSSWLSKIKVTLSISARCIISLNFFNINLMHIVEQIIMVGPESLTISLLTSCFVGMVFTLQVAKEFLYLNASSMVGAILTFAFIRELCPVLTSVIVAGRVGSSFTAEIATMKVTDQIDALYLLKTDPLLYLVMPRLVACVSMLPILNLISLITSLASSIFICFVFYNINPAVFLISSLSALSLLDVFKSSLKTMVFGFVFCNISCSWGLTTTGGSKGIGQSTTSSVVTSLLMIFIIDFILSYLMFNHIDSSIKSL</sequence>
<dbReference type="Pfam" id="PF02405">
    <property type="entry name" value="MlaE"/>
    <property type="match status" value="1"/>
</dbReference>
<name>A0A3G3MHP6_9FLOR</name>
<keyword evidence="4 7" id="KW-0812">Transmembrane</keyword>
<gene>
    <name evidence="8" type="primary">ycf63</name>
</gene>
<feature type="transmembrane region" description="Helical" evidence="7">
    <location>
        <begin position="135"/>
        <end position="159"/>
    </location>
</feature>
<dbReference type="EMBL" id="MH281629">
    <property type="protein sequence ID" value="AYR06342.1"/>
    <property type="molecule type" value="Genomic_DNA"/>
</dbReference>
<feature type="transmembrane region" description="Helical" evidence="7">
    <location>
        <begin position="165"/>
        <end position="188"/>
    </location>
</feature>
<feature type="transmembrane region" description="Helical" evidence="7">
    <location>
        <begin position="200"/>
        <end position="217"/>
    </location>
</feature>
<dbReference type="PANTHER" id="PTHR30188:SF4">
    <property type="entry name" value="PROTEIN TRIGALACTOSYLDIACYLGLYCEROL 1, CHLOROPLASTIC"/>
    <property type="match status" value="1"/>
</dbReference>
<comment type="similarity">
    <text evidence="2 7">Belongs to the MlaE permease family.</text>
</comment>
<feature type="transmembrane region" description="Helical" evidence="7">
    <location>
        <begin position="229"/>
        <end position="252"/>
    </location>
</feature>
<evidence type="ECO:0000256" key="6">
    <source>
        <dbReference type="ARBA" id="ARBA00023136"/>
    </source>
</evidence>
<dbReference type="InterPro" id="IPR030802">
    <property type="entry name" value="Permease_MalE"/>
</dbReference>
<accession>A0A3G3MHP6</accession>
<evidence type="ECO:0000256" key="7">
    <source>
        <dbReference type="RuleBase" id="RU362044"/>
    </source>
</evidence>
<evidence type="ECO:0000256" key="2">
    <source>
        <dbReference type="ARBA" id="ARBA00007556"/>
    </source>
</evidence>
<keyword evidence="5 7" id="KW-1133">Transmembrane helix</keyword>
<feature type="transmembrane region" description="Helical" evidence="7">
    <location>
        <begin position="50"/>
        <end position="67"/>
    </location>
</feature>
<proteinExistence type="inferred from homology"/>
<geneLocation type="plastid" evidence="8"/>
<keyword evidence="6 7" id="KW-0472">Membrane</keyword>
<evidence type="ECO:0000256" key="5">
    <source>
        <dbReference type="ARBA" id="ARBA00022989"/>
    </source>
</evidence>
<dbReference type="InterPro" id="IPR003453">
    <property type="entry name" value="ABC_MlaE_roteobac"/>
</dbReference>
<organism evidence="8">
    <name type="scientific">Renouxia sp</name>
    <dbReference type="NCBI Taxonomy" id="2485823"/>
    <lineage>
        <taxon>Eukaryota</taxon>
        <taxon>Rhodophyta</taxon>
        <taxon>Florideophyceae</taxon>
        <taxon>Corallinophycidae</taxon>
        <taxon>Rhodogorgonales</taxon>
        <taxon>Rhodogorgonaceae</taxon>
        <taxon>Renouxia</taxon>
    </lineage>
</organism>
<keyword evidence="3" id="KW-0813">Transport</keyword>
<reference evidence="8" key="1">
    <citation type="journal article" date="2018" name="Genome Biol. Evol.">
        <title>Mitochondrial and Plastid Genomes from Coralline Red Algae Provide Insights into the Incongruent Evolutionary Histories of Organelles.</title>
        <authorList>
            <person name="Lee J."/>
            <person name="Song H.J."/>
            <person name="In Park S."/>
            <person name="Lee Y.M."/>
            <person name="Jeong S.Y."/>
            <person name="Oh Cho T."/>
            <person name="Kim J.H."/>
            <person name="Choi H.G."/>
            <person name="Choi C.G."/>
            <person name="Nelson W.A."/>
            <person name="Fredericq S."/>
            <person name="Bhattacharya D."/>
            <person name="Su Yoon H."/>
        </authorList>
    </citation>
    <scope>NUCLEOTIDE SEQUENCE</scope>
</reference>
<protein>
    <recommendedName>
        <fullName evidence="9">ABC transporter permease</fullName>
    </recommendedName>
</protein>
<dbReference type="NCBIfam" id="TIGR00056">
    <property type="entry name" value="MlaE family lipid ABC transporter permease subunit"/>
    <property type="match status" value="1"/>
</dbReference>
<dbReference type="AlphaFoldDB" id="A0A3G3MHP6"/>
<dbReference type="GO" id="GO:0043190">
    <property type="term" value="C:ATP-binding cassette (ABC) transporter complex"/>
    <property type="evidence" value="ECO:0007669"/>
    <property type="project" value="InterPro"/>
</dbReference>
<evidence type="ECO:0000313" key="8">
    <source>
        <dbReference type="EMBL" id="AYR06342.1"/>
    </source>
</evidence>
<feature type="transmembrane region" description="Helical" evidence="7">
    <location>
        <begin position="74"/>
        <end position="91"/>
    </location>
</feature>
<dbReference type="GO" id="GO:0005548">
    <property type="term" value="F:phospholipid transporter activity"/>
    <property type="evidence" value="ECO:0007669"/>
    <property type="project" value="TreeGrafter"/>
</dbReference>
<dbReference type="PANTHER" id="PTHR30188">
    <property type="entry name" value="ABC TRANSPORTER PERMEASE PROTEIN-RELATED"/>
    <property type="match status" value="1"/>
</dbReference>
<evidence type="ECO:0000256" key="3">
    <source>
        <dbReference type="ARBA" id="ARBA00022448"/>
    </source>
</evidence>
<evidence type="ECO:0000256" key="1">
    <source>
        <dbReference type="ARBA" id="ARBA00004141"/>
    </source>
</evidence>
<evidence type="ECO:0008006" key="9">
    <source>
        <dbReference type="Google" id="ProtNLM"/>
    </source>
</evidence>
<evidence type="ECO:0000256" key="4">
    <source>
        <dbReference type="ARBA" id="ARBA00022692"/>
    </source>
</evidence>
<keyword evidence="8" id="KW-0934">Plastid</keyword>